<keyword evidence="1" id="KW-0472">Membrane</keyword>
<feature type="transmembrane region" description="Helical" evidence="1">
    <location>
        <begin position="285"/>
        <end position="315"/>
    </location>
</feature>
<feature type="transmembrane region" description="Helical" evidence="1">
    <location>
        <begin position="150"/>
        <end position="175"/>
    </location>
</feature>
<keyword evidence="3" id="KW-1185">Reference proteome</keyword>
<evidence type="ECO:0000313" key="2">
    <source>
        <dbReference type="EMBL" id="CAI9289904.1"/>
    </source>
</evidence>
<feature type="transmembrane region" description="Helical" evidence="1">
    <location>
        <begin position="256"/>
        <end position="273"/>
    </location>
</feature>
<sequence length="821" mass="92812">MSYNSDDYLKLVDSVASWNNNTAQYLAHLWISSYQGDQQNRYSKPMPWIGMYIALASLFCIIAMVADLLHGFRRKTLWFPCKYFTLNSASLTVIAVAIKLPMDLSTLMPSYMDQATKLGSLGFMCTMMSNLLPSLATMDSKELIPNVISLAVLVITLVVNVCIQLNTGALFYHVVDDGAGFDLHGYVKSLPSYVPDRHNRFTAAIYVAINDQDLHQEGKLSVEKLKWHVSYWWIMAGTGSSQFMTTCSVTTSASTVICASSVVIHILLLLFYVENLWDYKSDYKWSMPVILIIQFLGIIVGSISPLSRCFAALIFKVSIKRLQNHIKITKVESYWTEKLSDWKRSSIPFPSSSRKCKCVMENLKVLILNICIGFQKIVVVACKIIAVVPFFVAICVLYCWKWLKAMFCTLRPVLREKPKEHLRKDIELSWYVLQLHDDIEFANRTLKGMLKSVNHLIKKAEKQQPKNLMKLLAKSGGFGGVATFDSDYVPPLLLEEYVNCWSLPLVTLTTIAMSLPNIQQDTVYSLLSGVSEGLVYVALVEKTLNATDNHVSIQEAAKTLWREVEVYNNWLGNKLPKYNPEVNTPRQILQWLRDTAKSMVIKVESTDIRSQNDNSKYSSICANSMYRITETILISCHVNIYHEASQEELFEVLSSMIADILAACLTNLPQVILMKCHTSAIEKREVNVHVAAQLLGQTTRIISSLQDREHPPLNPDDFPFIDRELANGQCIHQHHPPPKKSILNWEAIHLHQSASLAFRKHLVVDDNAHTPMVMDSHSGPKIGRKPVLVLKIIMADQCPSGHVVHGCVYKRHLYSTGTDDE</sequence>
<dbReference type="PANTHER" id="PTHR35307:SF6">
    <property type="entry name" value="TRANSMEMBRANE PROTEIN"/>
    <property type="match status" value="1"/>
</dbReference>
<gene>
    <name evidence="2" type="ORF">LSALG_LOCUS29122</name>
</gene>
<dbReference type="AlphaFoldDB" id="A0AA35ZC77"/>
<keyword evidence="1" id="KW-1133">Transmembrane helix</keyword>
<dbReference type="Proteomes" id="UP001177003">
    <property type="component" value="Chromosome 6"/>
</dbReference>
<dbReference type="EMBL" id="OX465082">
    <property type="protein sequence ID" value="CAI9289904.1"/>
    <property type="molecule type" value="Genomic_DNA"/>
</dbReference>
<protein>
    <submittedName>
        <fullName evidence="2">Uncharacterized protein</fullName>
    </submittedName>
</protein>
<evidence type="ECO:0000313" key="3">
    <source>
        <dbReference type="Proteomes" id="UP001177003"/>
    </source>
</evidence>
<evidence type="ECO:0000256" key="1">
    <source>
        <dbReference type="SAM" id="Phobius"/>
    </source>
</evidence>
<keyword evidence="1" id="KW-0812">Transmembrane</keyword>
<accession>A0AA35ZC77</accession>
<reference evidence="2" key="1">
    <citation type="submission" date="2023-04" db="EMBL/GenBank/DDBJ databases">
        <authorList>
            <person name="Vijverberg K."/>
            <person name="Xiong W."/>
            <person name="Schranz E."/>
        </authorList>
    </citation>
    <scope>NUCLEOTIDE SEQUENCE</scope>
</reference>
<name>A0AA35ZC77_LACSI</name>
<feature type="transmembrane region" description="Helical" evidence="1">
    <location>
        <begin position="81"/>
        <end position="98"/>
    </location>
</feature>
<feature type="transmembrane region" description="Helical" evidence="1">
    <location>
        <begin position="377"/>
        <end position="403"/>
    </location>
</feature>
<proteinExistence type="predicted"/>
<feature type="transmembrane region" description="Helical" evidence="1">
    <location>
        <begin position="49"/>
        <end position="69"/>
    </location>
</feature>
<dbReference type="PANTHER" id="PTHR35307">
    <property type="entry name" value="PROTEIN, PUTATIVE-RELATED"/>
    <property type="match status" value="1"/>
</dbReference>
<organism evidence="2 3">
    <name type="scientific">Lactuca saligna</name>
    <name type="common">Willowleaf lettuce</name>
    <dbReference type="NCBI Taxonomy" id="75948"/>
    <lineage>
        <taxon>Eukaryota</taxon>
        <taxon>Viridiplantae</taxon>
        <taxon>Streptophyta</taxon>
        <taxon>Embryophyta</taxon>
        <taxon>Tracheophyta</taxon>
        <taxon>Spermatophyta</taxon>
        <taxon>Magnoliopsida</taxon>
        <taxon>eudicotyledons</taxon>
        <taxon>Gunneridae</taxon>
        <taxon>Pentapetalae</taxon>
        <taxon>asterids</taxon>
        <taxon>campanulids</taxon>
        <taxon>Asterales</taxon>
        <taxon>Asteraceae</taxon>
        <taxon>Cichorioideae</taxon>
        <taxon>Cichorieae</taxon>
        <taxon>Lactucinae</taxon>
        <taxon>Lactuca</taxon>
    </lineage>
</organism>